<protein>
    <submittedName>
        <fullName evidence="2">EC1118_1H13_0067p</fullName>
    </submittedName>
</protein>
<dbReference type="EMBL" id="FN393071">
    <property type="protein sequence ID" value="CAY80060.1"/>
    <property type="molecule type" value="Genomic_DNA"/>
</dbReference>
<dbReference type="AlphaFoldDB" id="C8Z9J4"/>
<gene>
    <name evidence="2" type="ORF">EC1118_1H13_0067g</name>
</gene>
<reference evidence="2" key="1">
    <citation type="journal article" date="2009" name="Proc. Natl. Acad. Sci. U.S.A.">
        <title>Eukaryote-to-eukaryote gene transfer events revealed by the genome sequence of the wine yeast Saccharomyces cerevisiae EC1118.</title>
        <authorList>
            <person name="Novo M."/>
            <person name="Bigey F."/>
            <person name="Beyne E."/>
            <person name="Galeote V."/>
            <person name="Gavory F."/>
            <person name="Mallet S."/>
            <person name="Cambot B."/>
            <person name="Legras J.L."/>
            <person name="Wincker P."/>
            <person name="Casaregola S."/>
            <person name="Dequin S."/>
        </authorList>
    </citation>
    <scope>NUCLEOTIDE SEQUENCE [LARGE SCALE GENOMIC DNA]</scope>
    <source>
        <strain evidence="2">Lalvin EC1118</strain>
        <strain>Lalvin EC1118 / Prise de mousse</strain>
    </source>
</reference>
<name>C8Z9J4_YEAS8</name>
<sequence>MNITTNGTTILTRSSIIIGVIILVASGLGPLHRSIHRGVEREVECLYRRLHNRILRLNHYVFLIYTVSLTKMVGTLAIAVRGHPGRRGHSDHLTRSIWIKTVRLVILDAIPTYRFCPVAPDLSLPALGASRRLPHFSHLHVHHD</sequence>
<feature type="transmembrane region" description="Helical" evidence="1">
    <location>
        <begin position="12"/>
        <end position="31"/>
    </location>
</feature>
<keyword evidence="1" id="KW-1133">Transmembrane helix</keyword>
<organism evidence="2">
    <name type="scientific">Saccharomyces cerevisiae (strain Lalvin EC1118 / Prise de mousse)</name>
    <name type="common">Baker's yeast</name>
    <dbReference type="NCBI Taxonomy" id="643680"/>
    <lineage>
        <taxon>Eukaryota</taxon>
        <taxon>Fungi</taxon>
        <taxon>Dikarya</taxon>
        <taxon>Ascomycota</taxon>
        <taxon>Saccharomycotina</taxon>
        <taxon>Saccharomycetes</taxon>
        <taxon>Saccharomycetales</taxon>
        <taxon>Saccharomycetaceae</taxon>
        <taxon>Saccharomyces</taxon>
    </lineage>
</organism>
<evidence type="ECO:0000313" key="2">
    <source>
        <dbReference type="EMBL" id="CAY80060.1"/>
    </source>
</evidence>
<accession>C8Z9J4</accession>
<proteinExistence type="predicted"/>
<keyword evidence="1" id="KW-0812">Transmembrane</keyword>
<keyword evidence="1" id="KW-0472">Membrane</keyword>
<evidence type="ECO:0000256" key="1">
    <source>
        <dbReference type="SAM" id="Phobius"/>
    </source>
</evidence>
<dbReference type="HOGENOM" id="CLU_1797566_0_0_1"/>
<feature type="transmembrane region" description="Helical" evidence="1">
    <location>
        <begin position="57"/>
        <end position="80"/>
    </location>
</feature>